<dbReference type="Proteomes" id="UP000245698">
    <property type="component" value="Unassembled WGS sequence"/>
</dbReference>
<reference evidence="2" key="1">
    <citation type="submission" date="2016-12" db="EMBL/GenBank/DDBJ databases">
        <authorList>
            <person name="Brunel B."/>
        </authorList>
    </citation>
    <scope>NUCLEOTIDE SEQUENCE [LARGE SCALE GENOMIC DNA]</scope>
</reference>
<dbReference type="AlphaFoldDB" id="A0A2P9AFK1"/>
<sequence>MRTLTRYGPGGDPYEIAPNEPDTISILIRDRSNVVSMTGSIPKIEILNGPRATAAVVDGREAVDGRTGVGRLEASVLAQVGASLFAPANISVALTRSDML</sequence>
<keyword evidence="2" id="KW-1185">Reference proteome</keyword>
<accession>A0A2P9AFK1</accession>
<dbReference type="EMBL" id="FUIG01000013">
    <property type="protein sequence ID" value="SJM29913.1"/>
    <property type="molecule type" value="Genomic_DNA"/>
</dbReference>
<protein>
    <submittedName>
        <fullName evidence="1">Uncharacterized protein</fullName>
    </submittedName>
</protein>
<evidence type="ECO:0000313" key="1">
    <source>
        <dbReference type="EMBL" id="SJM29913.1"/>
    </source>
</evidence>
<organism evidence="1 2">
    <name type="scientific">Mesorhizobium delmotii</name>
    <dbReference type="NCBI Taxonomy" id="1631247"/>
    <lineage>
        <taxon>Bacteria</taxon>
        <taxon>Pseudomonadati</taxon>
        <taxon>Pseudomonadota</taxon>
        <taxon>Alphaproteobacteria</taxon>
        <taxon>Hyphomicrobiales</taxon>
        <taxon>Phyllobacteriaceae</taxon>
        <taxon>Mesorhizobium</taxon>
    </lineage>
</organism>
<proteinExistence type="predicted"/>
<gene>
    <name evidence="1" type="ORF">BQ8482_111843</name>
</gene>
<name>A0A2P9AFK1_9HYPH</name>
<evidence type="ECO:0000313" key="2">
    <source>
        <dbReference type="Proteomes" id="UP000245698"/>
    </source>
</evidence>